<organism evidence="1 2">
    <name type="scientific">Trifolium medium</name>
    <dbReference type="NCBI Taxonomy" id="97028"/>
    <lineage>
        <taxon>Eukaryota</taxon>
        <taxon>Viridiplantae</taxon>
        <taxon>Streptophyta</taxon>
        <taxon>Embryophyta</taxon>
        <taxon>Tracheophyta</taxon>
        <taxon>Spermatophyta</taxon>
        <taxon>Magnoliopsida</taxon>
        <taxon>eudicotyledons</taxon>
        <taxon>Gunneridae</taxon>
        <taxon>Pentapetalae</taxon>
        <taxon>rosids</taxon>
        <taxon>fabids</taxon>
        <taxon>Fabales</taxon>
        <taxon>Fabaceae</taxon>
        <taxon>Papilionoideae</taxon>
        <taxon>50 kb inversion clade</taxon>
        <taxon>NPAAA clade</taxon>
        <taxon>Hologalegina</taxon>
        <taxon>IRL clade</taxon>
        <taxon>Trifolieae</taxon>
        <taxon>Trifolium</taxon>
    </lineage>
</organism>
<feature type="non-terminal residue" evidence="1">
    <location>
        <position position="33"/>
    </location>
</feature>
<proteinExistence type="predicted"/>
<sequence>MLDSLNVFLLSKDFNEDNAALCAPTSSIKSVPD</sequence>
<evidence type="ECO:0000313" key="1">
    <source>
        <dbReference type="EMBL" id="MCI80318.1"/>
    </source>
</evidence>
<accession>A0A392UWD3</accession>
<dbReference type="Proteomes" id="UP000265520">
    <property type="component" value="Unassembled WGS sequence"/>
</dbReference>
<dbReference type="AlphaFoldDB" id="A0A392UWD3"/>
<name>A0A392UWD3_9FABA</name>
<dbReference type="EMBL" id="LXQA010992886">
    <property type="protein sequence ID" value="MCI80318.1"/>
    <property type="molecule type" value="Genomic_DNA"/>
</dbReference>
<reference evidence="1 2" key="1">
    <citation type="journal article" date="2018" name="Front. Plant Sci.">
        <title>Red Clover (Trifolium pratense) and Zigzag Clover (T. medium) - A Picture of Genomic Similarities and Differences.</title>
        <authorList>
            <person name="Dluhosova J."/>
            <person name="Istvanek J."/>
            <person name="Nedelnik J."/>
            <person name="Repkova J."/>
        </authorList>
    </citation>
    <scope>NUCLEOTIDE SEQUENCE [LARGE SCALE GENOMIC DNA]</scope>
    <source>
        <strain evidence="2">cv. 10/8</strain>
        <tissue evidence="1">Leaf</tissue>
    </source>
</reference>
<protein>
    <submittedName>
        <fullName evidence="1">Uncharacterized protein</fullName>
    </submittedName>
</protein>
<comment type="caution">
    <text evidence="1">The sequence shown here is derived from an EMBL/GenBank/DDBJ whole genome shotgun (WGS) entry which is preliminary data.</text>
</comment>
<evidence type="ECO:0000313" key="2">
    <source>
        <dbReference type="Proteomes" id="UP000265520"/>
    </source>
</evidence>
<keyword evidence="2" id="KW-1185">Reference proteome</keyword>